<dbReference type="OMA" id="CIEKNDD"/>
<dbReference type="InParanoid" id="A0A2H3CZK4"/>
<evidence type="ECO:0000313" key="2">
    <source>
        <dbReference type="EMBL" id="PBK80726.1"/>
    </source>
</evidence>
<organism evidence="2 3">
    <name type="scientific">Armillaria gallica</name>
    <name type="common">Bulbous honey fungus</name>
    <name type="synonym">Armillaria bulbosa</name>
    <dbReference type="NCBI Taxonomy" id="47427"/>
    <lineage>
        <taxon>Eukaryota</taxon>
        <taxon>Fungi</taxon>
        <taxon>Dikarya</taxon>
        <taxon>Basidiomycota</taxon>
        <taxon>Agaricomycotina</taxon>
        <taxon>Agaricomycetes</taxon>
        <taxon>Agaricomycetidae</taxon>
        <taxon>Agaricales</taxon>
        <taxon>Marasmiineae</taxon>
        <taxon>Physalacriaceae</taxon>
        <taxon>Armillaria</taxon>
    </lineage>
</organism>
<gene>
    <name evidence="2" type="ORF">ARMGADRAFT_1091996</name>
</gene>
<dbReference type="EMBL" id="KZ293741">
    <property type="protein sequence ID" value="PBK80726.1"/>
    <property type="molecule type" value="Genomic_DNA"/>
</dbReference>
<reference evidence="3" key="1">
    <citation type="journal article" date="2017" name="Nat. Ecol. Evol.">
        <title>Genome expansion and lineage-specific genetic innovations in the forest pathogenic fungi Armillaria.</title>
        <authorList>
            <person name="Sipos G."/>
            <person name="Prasanna A.N."/>
            <person name="Walter M.C."/>
            <person name="O'Connor E."/>
            <person name="Balint B."/>
            <person name="Krizsan K."/>
            <person name="Kiss B."/>
            <person name="Hess J."/>
            <person name="Varga T."/>
            <person name="Slot J."/>
            <person name="Riley R."/>
            <person name="Boka B."/>
            <person name="Rigling D."/>
            <person name="Barry K."/>
            <person name="Lee J."/>
            <person name="Mihaltcheva S."/>
            <person name="LaButti K."/>
            <person name="Lipzen A."/>
            <person name="Waldron R."/>
            <person name="Moloney N.M."/>
            <person name="Sperisen C."/>
            <person name="Kredics L."/>
            <person name="Vagvoelgyi C."/>
            <person name="Patrignani A."/>
            <person name="Fitzpatrick D."/>
            <person name="Nagy I."/>
            <person name="Doyle S."/>
            <person name="Anderson J.B."/>
            <person name="Grigoriev I.V."/>
            <person name="Gueldener U."/>
            <person name="Muensterkoetter M."/>
            <person name="Nagy L.G."/>
        </authorList>
    </citation>
    <scope>NUCLEOTIDE SEQUENCE [LARGE SCALE GENOMIC DNA]</scope>
    <source>
        <strain evidence="3">Ar21-2</strain>
    </source>
</reference>
<evidence type="ECO:0000256" key="1">
    <source>
        <dbReference type="SAM" id="MobiDB-lite"/>
    </source>
</evidence>
<name>A0A2H3CZK4_ARMGA</name>
<protein>
    <submittedName>
        <fullName evidence="2">Uncharacterized protein</fullName>
    </submittedName>
</protein>
<feature type="compositionally biased region" description="Polar residues" evidence="1">
    <location>
        <begin position="1"/>
        <end position="18"/>
    </location>
</feature>
<sequence length="640" mass="71700">MDSPPTVASVSEGNTNLIVPSETVEKTWTGEPALEATADSSGTVRPEVVSALEAAGPQIDPADEESNSDSDTDSDDINDKKSFCYRYRESWGITLPKVTLSAFIETGQVESSIAVPKQRSYTGRSPVISSSLADTPCATLGIEGVLDQLNAMLGTSHTLDTLSLSSLLNECIEKNDDFGTAYALLRSVWNKHANSNIQNELSRYEEKDKKRRERALVGNQIVDPDLPPRRVWDLYSNRVVPSWITDGLSMAQPISHAWVDEKYRVDVWTSINGKEWPVPIPKGASLELIRIEMLNLGVQYTWLDVLCLRQKGGPQEDLRVEEWKLDVPTIGYVYKWATVVIYLSGLGQPLSLKDGSLDSDRCWFRRAWTVQEVGSNRIIAGDTPDGPMHARTIDENGNYETDMLTRFHKQLKSVQDSEYFFSLLAVMQKRVSTNPVDRVAGLGFPLIPKTIPIYHESESLEDAWTALVDAMFSVMRVYFLFGYPGAGLGCKKWRPTWMQIMTEPLPDDGDYYDHVNYDEETGEDWYEGCCIEKGLVQRLDVGSAEGHVRCGDLVVKDTDGIAHTFKIHVTHQCLIPEDVYTLLGDVSFITRDASCRTWAVGRQLPGQKFEKVSVFSIYDEKEAKQLKNLDVCSRSHNVLV</sequence>
<dbReference type="OrthoDB" id="2961274at2759"/>
<feature type="compositionally biased region" description="Acidic residues" evidence="1">
    <location>
        <begin position="61"/>
        <end position="76"/>
    </location>
</feature>
<proteinExistence type="predicted"/>
<accession>A0A2H3CZK4</accession>
<dbReference type="Proteomes" id="UP000217790">
    <property type="component" value="Unassembled WGS sequence"/>
</dbReference>
<keyword evidence="3" id="KW-1185">Reference proteome</keyword>
<feature type="region of interest" description="Disordered" evidence="1">
    <location>
        <begin position="1"/>
        <end position="76"/>
    </location>
</feature>
<evidence type="ECO:0000313" key="3">
    <source>
        <dbReference type="Proteomes" id="UP000217790"/>
    </source>
</evidence>
<dbReference type="AlphaFoldDB" id="A0A2H3CZK4"/>